<keyword evidence="12" id="KW-1185">Reference proteome</keyword>
<evidence type="ECO:0000256" key="7">
    <source>
        <dbReference type="ARBA" id="ARBA00023136"/>
    </source>
</evidence>
<dbReference type="InterPro" id="IPR006629">
    <property type="entry name" value="LITAF"/>
</dbReference>
<dbReference type="InterPro" id="IPR037519">
    <property type="entry name" value="LITAF_fam"/>
</dbReference>
<sequence length="142" mass="15424">MDPNQKTPYPQAYPSMPMPGQPQNNPMQSHSGYPQHNQGMPPPTYDYQPTPTPVITQQPTTTVIVQQASFGPNPQPMTCPQCRANIVTTVNNEPSTKTHLIALVICLVGGWAGCCLIPYCTSSCQAQTHKCPNCGNFLGTHN</sequence>
<gene>
    <name evidence="11" type="ORF">PVAND_006440</name>
</gene>
<feature type="transmembrane region" description="Helical" evidence="9">
    <location>
        <begin position="100"/>
        <end position="119"/>
    </location>
</feature>
<keyword evidence="6" id="KW-0862">Zinc</keyword>
<dbReference type="GO" id="GO:0008270">
    <property type="term" value="F:zinc ion binding"/>
    <property type="evidence" value="ECO:0007669"/>
    <property type="project" value="TreeGrafter"/>
</dbReference>
<feature type="domain" description="LITAF" evidence="10">
    <location>
        <begin position="59"/>
        <end position="142"/>
    </location>
</feature>
<evidence type="ECO:0000256" key="6">
    <source>
        <dbReference type="ARBA" id="ARBA00022833"/>
    </source>
</evidence>
<dbReference type="Pfam" id="PF10601">
    <property type="entry name" value="zf-LITAF-like"/>
    <property type="match status" value="1"/>
</dbReference>
<dbReference type="OrthoDB" id="5599753at2759"/>
<comment type="caution">
    <text evidence="11">The sequence shown here is derived from an EMBL/GenBank/DDBJ whole genome shotgun (WGS) entry which is preliminary data.</text>
</comment>
<dbReference type="PROSITE" id="PS51837">
    <property type="entry name" value="LITAF"/>
    <property type="match status" value="1"/>
</dbReference>
<dbReference type="EMBL" id="JADBJN010000002">
    <property type="protein sequence ID" value="KAG5676620.1"/>
    <property type="molecule type" value="Genomic_DNA"/>
</dbReference>
<dbReference type="AlphaFoldDB" id="A0A9J6C368"/>
<feature type="region of interest" description="Disordered" evidence="8">
    <location>
        <begin position="1"/>
        <end position="55"/>
    </location>
</feature>
<feature type="compositionally biased region" description="Low complexity" evidence="8">
    <location>
        <begin position="45"/>
        <end position="55"/>
    </location>
</feature>
<keyword evidence="9" id="KW-0812">Transmembrane</keyword>
<evidence type="ECO:0000256" key="8">
    <source>
        <dbReference type="SAM" id="MobiDB-lite"/>
    </source>
</evidence>
<keyword evidence="7 9" id="KW-0472">Membrane</keyword>
<comment type="subcellular location">
    <subcellularLocation>
        <location evidence="2">Endosome membrane</location>
        <topology evidence="2">Peripheral membrane protein</topology>
    </subcellularLocation>
    <subcellularLocation>
        <location evidence="1">Late endosome membrane</location>
    </subcellularLocation>
    <subcellularLocation>
        <location evidence="3">Lysosome membrane</location>
        <topology evidence="3">Peripheral membrane protein</topology>
        <orientation evidence="3">Cytoplasmic side</orientation>
    </subcellularLocation>
</comment>
<dbReference type="GO" id="GO:0031902">
    <property type="term" value="C:late endosome membrane"/>
    <property type="evidence" value="ECO:0007669"/>
    <property type="project" value="UniProtKB-SubCell"/>
</dbReference>
<accession>A0A9J6C368</accession>
<evidence type="ECO:0000256" key="4">
    <source>
        <dbReference type="ARBA" id="ARBA00005975"/>
    </source>
</evidence>
<dbReference type="GO" id="GO:0005765">
    <property type="term" value="C:lysosomal membrane"/>
    <property type="evidence" value="ECO:0007669"/>
    <property type="project" value="UniProtKB-SubCell"/>
</dbReference>
<dbReference type="SMART" id="SM00714">
    <property type="entry name" value="LITAF"/>
    <property type="match status" value="1"/>
</dbReference>
<comment type="similarity">
    <text evidence="4">Belongs to the CDIP1/LITAF family.</text>
</comment>
<evidence type="ECO:0000259" key="10">
    <source>
        <dbReference type="PROSITE" id="PS51837"/>
    </source>
</evidence>
<evidence type="ECO:0000256" key="5">
    <source>
        <dbReference type="ARBA" id="ARBA00022723"/>
    </source>
</evidence>
<dbReference type="Proteomes" id="UP001107558">
    <property type="component" value="Chromosome 2"/>
</dbReference>
<protein>
    <recommendedName>
        <fullName evidence="10">LITAF domain-containing protein</fullName>
    </recommendedName>
</protein>
<proteinExistence type="inferred from homology"/>
<organism evidence="11 12">
    <name type="scientific">Polypedilum vanderplanki</name>
    <name type="common">Sleeping chironomid midge</name>
    <dbReference type="NCBI Taxonomy" id="319348"/>
    <lineage>
        <taxon>Eukaryota</taxon>
        <taxon>Metazoa</taxon>
        <taxon>Ecdysozoa</taxon>
        <taxon>Arthropoda</taxon>
        <taxon>Hexapoda</taxon>
        <taxon>Insecta</taxon>
        <taxon>Pterygota</taxon>
        <taxon>Neoptera</taxon>
        <taxon>Endopterygota</taxon>
        <taxon>Diptera</taxon>
        <taxon>Nematocera</taxon>
        <taxon>Chironomoidea</taxon>
        <taxon>Chironomidae</taxon>
        <taxon>Chironominae</taxon>
        <taxon>Polypedilum</taxon>
        <taxon>Polypedilum</taxon>
    </lineage>
</organism>
<keyword evidence="9" id="KW-1133">Transmembrane helix</keyword>
<evidence type="ECO:0000256" key="1">
    <source>
        <dbReference type="ARBA" id="ARBA00004414"/>
    </source>
</evidence>
<reference evidence="11" key="1">
    <citation type="submission" date="2021-03" db="EMBL/GenBank/DDBJ databases">
        <title>Chromosome level genome of the anhydrobiotic midge Polypedilum vanderplanki.</title>
        <authorList>
            <person name="Yoshida Y."/>
            <person name="Kikawada T."/>
            <person name="Gusev O."/>
        </authorList>
    </citation>
    <scope>NUCLEOTIDE SEQUENCE</scope>
    <source>
        <strain evidence="11">NIAS01</strain>
        <tissue evidence="11">Whole body or cell culture</tissue>
    </source>
</reference>
<dbReference type="PANTHER" id="PTHR23292">
    <property type="entry name" value="LIPOPOLYSACCHARIDE-INDUCED TUMOR NECROSIS FACTOR-ALPHA FACTOR"/>
    <property type="match status" value="1"/>
</dbReference>
<keyword evidence="5" id="KW-0479">Metal-binding</keyword>
<evidence type="ECO:0000313" key="11">
    <source>
        <dbReference type="EMBL" id="KAG5676620.1"/>
    </source>
</evidence>
<dbReference type="PANTHER" id="PTHR23292:SF14">
    <property type="entry name" value="FI16615P1-RELATED"/>
    <property type="match status" value="1"/>
</dbReference>
<evidence type="ECO:0000256" key="9">
    <source>
        <dbReference type="SAM" id="Phobius"/>
    </source>
</evidence>
<evidence type="ECO:0000256" key="2">
    <source>
        <dbReference type="ARBA" id="ARBA00004481"/>
    </source>
</evidence>
<evidence type="ECO:0000256" key="3">
    <source>
        <dbReference type="ARBA" id="ARBA00004630"/>
    </source>
</evidence>
<evidence type="ECO:0000313" key="12">
    <source>
        <dbReference type="Proteomes" id="UP001107558"/>
    </source>
</evidence>
<name>A0A9J6C368_POLVA</name>